<organism evidence="17 18">
    <name type="scientific">Saccharopolyspora hordei</name>
    <dbReference type="NCBI Taxonomy" id="1838"/>
    <lineage>
        <taxon>Bacteria</taxon>
        <taxon>Bacillati</taxon>
        <taxon>Actinomycetota</taxon>
        <taxon>Actinomycetes</taxon>
        <taxon>Pseudonocardiales</taxon>
        <taxon>Pseudonocardiaceae</taxon>
        <taxon>Saccharopolyspora</taxon>
    </lineage>
</organism>
<feature type="binding site" evidence="13 14">
    <location>
        <begin position="60"/>
        <end position="63"/>
    </location>
    <ligand>
        <name>substrate</name>
    </ligand>
</feature>
<evidence type="ECO:0000256" key="2">
    <source>
        <dbReference type="ARBA" id="ARBA00004838"/>
    </source>
</evidence>
<comment type="catalytic activity">
    <reaction evidence="1 13 16">
        <text>(2R)-3-phosphoglycerate + ATP = (2R)-3-phospho-glyceroyl phosphate + ADP</text>
        <dbReference type="Rhea" id="RHEA:14801"/>
        <dbReference type="ChEBI" id="CHEBI:30616"/>
        <dbReference type="ChEBI" id="CHEBI:57604"/>
        <dbReference type="ChEBI" id="CHEBI:58272"/>
        <dbReference type="ChEBI" id="CHEBI:456216"/>
        <dbReference type="EC" id="2.7.2.3"/>
    </reaction>
</comment>
<keyword evidence="18" id="KW-1185">Reference proteome</keyword>
<evidence type="ECO:0000256" key="7">
    <source>
        <dbReference type="ARBA" id="ARBA00022490"/>
    </source>
</evidence>
<comment type="subcellular location">
    <subcellularLocation>
        <location evidence="13">Cytoplasm</location>
    </subcellularLocation>
</comment>
<dbReference type="AlphaFoldDB" id="A0A853AI13"/>
<keyword evidence="7 13" id="KW-0963">Cytoplasm</keyword>
<dbReference type="PANTHER" id="PTHR11406">
    <property type="entry name" value="PHOSPHOGLYCERATE KINASE"/>
    <property type="match status" value="1"/>
</dbReference>
<comment type="similarity">
    <text evidence="3 13 16">Belongs to the phosphoglycerate kinase family.</text>
</comment>
<keyword evidence="12 13" id="KW-0324">Glycolysis</keyword>
<dbReference type="FunFam" id="3.40.50.1260:FF:000006">
    <property type="entry name" value="Phosphoglycerate kinase"/>
    <property type="match status" value="1"/>
</dbReference>
<protein>
    <recommendedName>
        <fullName evidence="6 13">Phosphoglycerate kinase</fullName>
        <ecNumber evidence="5 13">2.7.2.3</ecNumber>
    </recommendedName>
</protein>
<dbReference type="PANTHER" id="PTHR11406:SF23">
    <property type="entry name" value="PHOSPHOGLYCERATE KINASE 1, CHLOROPLASTIC-RELATED"/>
    <property type="match status" value="1"/>
</dbReference>
<feature type="binding site" evidence="13 15">
    <location>
        <position position="328"/>
    </location>
    <ligand>
        <name>ATP</name>
        <dbReference type="ChEBI" id="CHEBI:30616"/>
    </ligand>
</feature>
<comment type="subunit">
    <text evidence="4 13">Monomer.</text>
</comment>
<evidence type="ECO:0000256" key="1">
    <source>
        <dbReference type="ARBA" id="ARBA00000642"/>
    </source>
</evidence>
<evidence type="ECO:0000256" key="13">
    <source>
        <dbReference type="HAMAP-Rule" id="MF_00145"/>
    </source>
</evidence>
<feature type="binding site" evidence="13">
    <location>
        <position position="159"/>
    </location>
    <ligand>
        <name>substrate</name>
    </ligand>
</feature>
<dbReference type="GO" id="GO:0043531">
    <property type="term" value="F:ADP binding"/>
    <property type="evidence" value="ECO:0007669"/>
    <property type="project" value="TreeGrafter"/>
</dbReference>
<evidence type="ECO:0000256" key="8">
    <source>
        <dbReference type="ARBA" id="ARBA00022679"/>
    </source>
</evidence>
<evidence type="ECO:0000256" key="14">
    <source>
        <dbReference type="PIRSR" id="PIRSR000724-1"/>
    </source>
</evidence>
<feature type="binding site" evidence="13 15">
    <location>
        <begin position="354"/>
        <end position="357"/>
    </location>
    <ligand>
        <name>ATP</name>
        <dbReference type="ChEBI" id="CHEBI:30616"/>
    </ligand>
</feature>
<evidence type="ECO:0000313" key="18">
    <source>
        <dbReference type="Proteomes" id="UP000587002"/>
    </source>
</evidence>
<dbReference type="HAMAP" id="MF_00145">
    <property type="entry name" value="Phosphoglyc_kinase"/>
    <property type="match status" value="1"/>
</dbReference>
<dbReference type="InterPro" id="IPR015911">
    <property type="entry name" value="Phosphoglycerate_kinase_CS"/>
</dbReference>
<sequence length="400" mass="41441">MKNLDDLLSEGVRGRRVLVRADLNVPLDGDQITDDGRVRASLPTIEKLTGAGARVVVTAHLGRPKGEPDPKFSLAPVARRLGELLGTEVPLAGDLVGDSAKSVVEGLTDGSVALLENVRFDARETSKDDAERGALADELAALVGEGAAFVSDGFGVVHRKQASVYDVAERLPAYAGGLVLAEVEVLRTLTGDPKRPYAVVLGGSKVSDKLGVIKALLPKVDKLLIGGGMAYTFLAAKGCGVGSSLLQEDQIDSTRQLLDEHGDKLVLPVDVVVADRFAADADKQVVAADAIPEGWMGLDIGPRSVEQFAGVLREAATVFWNGPAGVFEFPAFADGTRGIAQAIVDSDAFSVVGGGDSAAAVRTLGLPEDGFSHISTGGGASLEYLEGKDLPGVAVLEGEG</sequence>
<dbReference type="FunFam" id="3.40.50.1260:FF:000031">
    <property type="entry name" value="Phosphoglycerate kinase 1"/>
    <property type="match status" value="1"/>
</dbReference>
<keyword evidence="9 13" id="KW-0547">Nucleotide-binding</keyword>
<dbReference type="Pfam" id="PF00162">
    <property type="entry name" value="PGK"/>
    <property type="match status" value="1"/>
</dbReference>
<feature type="binding site" evidence="13">
    <location>
        <position position="37"/>
    </location>
    <ligand>
        <name>substrate</name>
    </ligand>
</feature>
<dbReference type="EC" id="2.7.2.3" evidence="5 13"/>
<evidence type="ECO:0000256" key="10">
    <source>
        <dbReference type="ARBA" id="ARBA00022777"/>
    </source>
</evidence>
<evidence type="ECO:0000256" key="15">
    <source>
        <dbReference type="PIRSR" id="PIRSR000724-2"/>
    </source>
</evidence>
<dbReference type="GO" id="GO:0004618">
    <property type="term" value="F:phosphoglycerate kinase activity"/>
    <property type="evidence" value="ECO:0007669"/>
    <property type="project" value="UniProtKB-UniRule"/>
</dbReference>
<feature type="binding site" evidence="13 14">
    <location>
        <begin position="22"/>
        <end position="24"/>
    </location>
    <ligand>
        <name>substrate</name>
    </ligand>
</feature>
<comment type="caution">
    <text evidence="17">The sequence shown here is derived from an EMBL/GenBank/DDBJ whole genome shotgun (WGS) entry which is preliminary data.</text>
</comment>
<feature type="binding site" evidence="13 15">
    <location>
        <position position="209"/>
    </location>
    <ligand>
        <name>ATP</name>
        <dbReference type="ChEBI" id="CHEBI:30616"/>
    </ligand>
</feature>
<dbReference type="RefSeq" id="WP_179720448.1">
    <property type="nucleotide sequence ID" value="NZ_BAABFH010000001.1"/>
</dbReference>
<evidence type="ECO:0000256" key="16">
    <source>
        <dbReference type="RuleBase" id="RU000532"/>
    </source>
</evidence>
<keyword evidence="11 13" id="KW-0067">ATP-binding</keyword>
<dbReference type="SUPFAM" id="SSF53748">
    <property type="entry name" value="Phosphoglycerate kinase"/>
    <property type="match status" value="1"/>
</dbReference>
<dbReference type="EMBL" id="JACCFJ010000001">
    <property type="protein sequence ID" value="NYI83755.1"/>
    <property type="molecule type" value="Genomic_DNA"/>
</dbReference>
<dbReference type="PIRSF" id="PIRSF000724">
    <property type="entry name" value="Pgk"/>
    <property type="match status" value="1"/>
</dbReference>
<evidence type="ECO:0000256" key="5">
    <source>
        <dbReference type="ARBA" id="ARBA00013061"/>
    </source>
</evidence>
<comment type="pathway">
    <text evidence="2 13">Carbohydrate degradation; glycolysis; pyruvate from D-glyceraldehyde 3-phosphate: step 2/5.</text>
</comment>
<dbReference type="PRINTS" id="PR00477">
    <property type="entry name" value="PHGLYCKINASE"/>
</dbReference>
<evidence type="ECO:0000256" key="11">
    <source>
        <dbReference type="ARBA" id="ARBA00022840"/>
    </source>
</evidence>
<accession>A0A853AI13</accession>
<name>A0A853AI13_9PSEU</name>
<keyword evidence="10 13" id="KW-0418">Kinase</keyword>
<feature type="binding site" evidence="14">
    <location>
        <position position="37"/>
    </location>
    <ligand>
        <name>(2R)-3-phosphoglycerate</name>
        <dbReference type="ChEBI" id="CHEBI:58272"/>
    </ligand>
</feature>
<dbReference type="GO" id="GO:0006094">
    <property type="term" value="P:gluconeogenesis"/>
    <property type="evidence" value="ECO:0007669"/>
    <property type="project" value="TreeGrafter"/>
</dbReference>
<dbReference type="GO" id="GO:0005524">
    <property type="term" value="F:ATP binding"/>
    <property type="evidence" value="ECO:0007669"/>
    <property type="project" value="UniProtKB-KW"/>
</dbReference>
<reference evidence="17 18" key="1">
    <citation type="submission" date="2020-07" db="EMBL/GenBank/DDBJ databases">
        <title>Sequencing the genomes of 1000 actinobacteria strains.</title>
        <authorList>
            <person name="Klenk H.-P."/>
        </authorList>
    </citation>
    <scope>NUCLEOTIDE SEQUENCE [LARGE SCALE GENOMIC DNA]</scope>
    <source>
        <strain evidence="17 18">DSM 44065</strain>
    </source>
</reference>
<dbReference type="InterPro" id="IPR015824">
    <property type="entry name" value="Phosphoglycerate_kinase_N"/>
</dbReference>
<gene>
    <name evidence="13" type="primary">pgk</name>
    <name evidence="17" type="ORF">HNR68_002385</name>
</gene>
<evidence type="ECO:0000256" key="9">
    <source>
        <dbReference type="ARBA" id="ARBA00022741"/>
    </source>
</evidence>
<evidence type="ECO:0000313" key="17">
    <source>
        <dbReference type="EMBL" id="NYI83755.1"/>
    </source>
</evidence>
<evidence type="ECO:0000256" key="6">
    <source>
        <dbReference type="ARBA" id="ARBA00016471"/>
    </source>
</evidence>
<dbReference type="InterPro" id="IPR001576">
    <property type="entry name" value="Phosphoglycerate_kinase"/>
</dbReference>
<feature type="binding site" evidence="14">
    <location>
        <position position="119"/>
    </location>
    <ligand>
        <name>(2R)-3-phosphoglycerate</name>
        <dbReference type="ChEBI" id="CHEBI:58272"/>
    </ligand>
</feature>
<feature type="binding site" evidence="13">
    <location>
        <position position="297"/>
    </location>
    <ligand>
        <name>ATP</name>
        <dbReference type="ChEBI" id="CHEBI:30616"/>
    </ligand>
</feature>
<evidence type="ECO:0000256" key="12">
    <source>
        <dbReference type="ARBA" id="ARBA00023152"/>
    </source>
</evidence>
<dbReference type="GO" id="GO:0005829">
    <property type="term" value="C:cytosol"/>
    <property type="evidence" value="ECO:0007669"/>
    <property type="project" value="TreeGrafter"/>
</dbReference>
<dbReference type="CDD" id="cd00318">
    <property type="entry name" value="Phosphoglycerate_kinase"/>
    <property type="match status" value="1"/>
</dbReference>
<evidence type="ECO:0000256" key="4">
    <source>
        <dbReference type="ARBA" id="ARBA00011245"/>
    </source>
</evidence>
<feature type="binding site" evidence="13">
    <location>
        <position position="119"/>
    </location>
    <ligand>
        <name>substrate</name>
    </ligand>
</feature>
<dbReference type="UniPathway" id="UPA00109">
    <property type="reaction ID" value="UER00185"/>
</dbReference>
<proteinExistence type="inferred from homology"/>
<evidence type="ECO:0000256" key="3">
    <source>
        <dbReference type="ARBA" id="ARBA00008982"/>
    </source>
</evidence>
<feature type="binding site" evidence="14">
    <location>
        <position position="159"/>
    </location>
    <ligand>
        <name>(2R)-3-phosphoglycerate</name>
        <dbReference type="ChEBI" id="CHEBI:58272"/>
    </ligand>
</feature>
<dbReference type="GO" id="GO:0006096">
    <property type="term" value="P:glycolytic process"/>
    <property type="evidence" value="ECO:0007669"/>
    <property type="project" value="UniProtKB-UniRule"/>
</dbReference>
<keyword evidence="8 13" id="KW-0808">Transferase</keyword>
<dbReference type="Proteomes" id="UP000587002">
    <property type="component" value="Unassembled WGS sequence"/>
</dbReference>
<dbReference type="PROSITE" id="PS00111">
    <property type="entry name" value="PGLYCERATE_KINASE"/>
    <property type="match status" value="1"/>
</dbReference>
<dbReference type="Gene3D" id="3.40.50.1260">
    <property type="entry name" value="Phosphoglycerate kinase, N-terminal domain"/>
    <property type="match status" value="2"/>
</dbReference>
<dbReference type="InterPro" id="IPR036043">
    <property type="entry name" value="Phosphoglycerate_kinase_sf"/>
</dbReference>